<feature type="binding site" evidence="7">
    <location>
        <begin position="19"/>
        <end position="21"/>
    </location>
    <ligand>
        <name>FMN</name>
        <dbReference type="ChEBI" id="CHEBI:58210"/>
    </ligand>
</feature>
<evidence type="ECO:0000256" key="7">
    <source>
        <dbReference type="HAMAP-Rule" id="MF_01984"/>
    </source>
</evidence>
<evidence type="ECO:0000313" key="10">
    <source>
        <dbReference type="Proteomes" id="UP000515703"/>
    </source>
</evidence>
<organism evidence="9 10">
    <name type="scientific">Anaerocolumna chitinilytica</name>
    <dbReference type="NCBI Taxonomy" id="1727145"/>
    <lineage>
        <taxon>Bacteria</taxon>
        <taxon>Bacillati</taxon>
        <taxon>Bacillota</taxon>
        <taxon>Clostridia</taxon>
        <taxon>Lachnospirales</taxon>
        <taxon>Lachnospiraceae</taxon>
        <taxon>Anaerocolumna</taxon>
    </lineage>
</organism>
<evidence type="ECO:0000313" key="9">
    <source>
        <dbReference type="EMBL" id="BCK01740.1"/>
    </source>
</evidence>
<keyword evidence="1 7" id="KW-0637">Prenyltransferase</keyword>
<dbReference type="InterPro" id="IPR036551">
    <property type="entry name" value="Flavin_trans-like"/>
</dbReference>
<dbReference type="SUPFAM" id="SSF52507">
    <property type="entry name" value="Homo-oligomeric flavin-containing Cys decarboxylases, HFCD"/>
    <property type="match status" value="1"/>
</dbReference>
<dbReference type="NCBIfam" id="NF004685">
    <property type="entry name" value="PRK06029.1"/>
    <property type="match status" value="1"/>
</dbReference>
<name>A0A7M3SAX2_9FIRM</name>
<dbReference type="RefSeq" id="WP_185257273.1">
    <property type="nucleotide sequence ID" value="NZ_AP023368.1"/>
</dbReference>
<feature type="binding site" evidence="7">
    <location>
        <position position="46"/>
    </location>
    <ligand>
        <name>FMN</name>
        <dbReference type="ChEBI" id="CHEBI:58210"/>
    </ligand>
</feature>
<sequence>MDYTPISKNKKRLVVGMSGASGAPLTIELLKQMKSAIDWETHLIVSHGARMTIAQETDYTLSELEALADYNYALEDYGGRIASGTFATEGMVIIPCSMKTLAGIACGYSDNLLLRAADVTLKERRTLVLVPRESPLSTIHLRNMLSLAETGAYIMPPVIPYYSNSATMEDVNLQIVGKVLDKFHIEVEAFRRWGE</sequence>
<comment type="similarity">
    <text evidence="6 7">Belongs to the UbiX/PAD1 family.</text>
</comment>
<evidence type="ECO:0000256" key="2">
    <source>
        <dbReference type="ARBA" id="ARBA00022630"/>
    </source>
</evidence>
<dbReference type="InterPro" id="IPR003382">
    <property type="entry name" value="Flavoprotein"/>
</dbReference>
<dbReference type="Proteomes" id="UP000515703">
    <property type="component" value="Chromosome"/>
</dbReference>
<feature type="binding site" evidence="7">
    <location>
        <begin position="97"/>
        <end position="100"/>
    </location>
    <ligand>
        <name>FMN</name>
        <dbReference type="ChEBI" id="CHEBI:58210"/>
    </ligand>
</feature>
<keyword evidence="10" id="KW-1185">Reference proteome</keyword>
<dbReference type="EC" id="2.5.1.129" evidence="7"/>
<evidence type="ECO:0000256" key="6">
    <source>
        <dbReference type="ARBA" id="ARBA00060793"/>
    </source>
</evidence>
<dbReference type="HAMAP" id="MF_01984">
    <property type="entry name" value="ubiX_pad"/>
    <property type="match status" value="1"/>
</dbReference>
<keyword evidence="2 7" id="KW-0285">Flavoprotein</keyword>
<evidence type="ECO:0000259" key="8">
    <source>
        <dbReference type="Pfam" id="PF02441"/>
    </source>
</evidence>
<keyword evidence="3 7" id="KW-0288">FMN</keyword>
<evidence type="ECO:0000256" key="1">
    <source>
        <dbReference type="ARBA" id="ARBA00022602"/>
    </source>
</evidence>
<dbReference type="Pfam" id="PF02441">
    <property type="entry name" value="Flavoprotein"/>
    <property type="match status" value="1"/>
</dbReference>
<feature type="binding site" evidence="7">
    <location>
        <position position="162"/>
    </location>
    <ligand>
        <name>dimethylallyl phosphate</name>
        <dbReference type="ChEBI" id="CHEBI:88052"/>
    </ligand>
</feature>
<reference evidence="9 10" key="1">
    <citation type="submission" date="2020-08" db="EMBL/GenBank/DDBJ databases">
        <title>Draft genome sequencing of an Anaerocolumna strain isolated from anoxic soil subjected to BSD treatment.</title>
        <authorList>
            <person name="Uek A."/>
            <person name="Tonouchi A."/>
        </authorList>
    </citation>
    <scope>NUCLEOTIDE SEQUENCE [LARGE SCALE GENOMIC DNA]</scope>
    <source>
        <strain evidence="9 10">CTTW</strain>
    </source>
</reference>
<accession>A0A7M3SAX2</accession>
<comment type="catalytic activity">
    <reaction evidence="5 7">
        <text>dimethylallyl phosphate + FMNH2 = prenylated FMNH2 + phosphate</text>
        <dbReference type="Rhea" id="RHEA:37743"/>
        <dbReference type="ChEBI" id="CHEBI:43474"/>
        <dbReference type="ChEBI" id="CHEBI:57618"/>
        <dbReference type="ChEBI" id="CHEBI:87467"/>
        <dbReference type="ChEBI" id="CHEBI:88052"/>
        <dbReference type="EC" id="2.5.1.129"/>
    </reaction>
</comment>
<evidence type="ECO:0000256" key="5">
    <source>
        <dbReference type="ARBA" id="ARBA00050612"/>
    </source>
</evidence>
<dbReference type="NCBIfam" id="TIGR00421">
    <property type="entry name" value="ubiX_pad"/>
    <property type="match status" value="1"/>
</dbReference>
<dbReference type="EMBL" id="AP023368">
    <property type="protein sequence ID" value="BCK01740.1"/>
    <property type="molecule type" value="Genomic_DNA"/>
</dbReference>
<dbReference type="GO" id="GO:0106141">
    <property type="term" value="F:flavin prenyltransferase activity"/>
    <property type="evidence" value="ECO:0007669"/>
    <property type="project" value="UniProtKB-EC"/>
</dbReference>
<dbReference type="Gene3D" id="3.40.50.1950">
    <property type="entry name" value="Flavin prenyltransferase-like"/>
    <property type="match status" value="1"/>
</dbReference>
<protein>
    <recommendedName>
        <fullName evidence="7">Flavin prenyltransferase UbiX</fullName>
        <ecNumber evidence="7">2.5.1.129</ecNumber>
    </recommendedName>
</protein>
<dbReference type="AlphaFoldDB" id="A0A7M3SAX2"/>
<gene>
    <name evidence="7" type="primary">ubiX</name>
    <name evidence="9" type="ORF">bsdcttw_47800</name>
</gene>
<reference evidence="9 10" key="2">
    <citation type="submission" date="2020-08" db="EMBL/GenBank/DDBJ databases">
        <authorList>
            <person name="Ueki A."/>
            <person name="Tonouchi A."/>
        </authorList>
    </citation>
    <scope>NUCLEOTIDE SEQUENCE [LARGE SCALE GENOMIC DNA]</scope>
    <source>
        <strain evidence="9 10">CTTW</strain>
    </source>
</reference>
<proteinExistence type="inferred from homology"/>
<feature type="domain" description="Flavoprotein" evidence="8">
    <location>
        <begin position="11"/>
        <end position="183"/>
    </location>
</feature>
<comment type="function">
    <text evidence="7">Flavin prenyltransferase that catalyzes the synthesis of the prenylated FMN cofactor (prenyl-FMN) for 4-hydroxy-3-polyprenylbenzoic acid decarboxylase UbiD. The prenyltransferase is metal-independent and links a dimethylallyl moiety from dimethylallyl monophosphate (DMAP) to the flavin N5 and C6 atoms of FMN.</text>
</comment>
<dbReference type="InterPro" id="IPR004507">
    <property type="entry name" value="UbiX-like"/>
</dbReference>
<dbReference type="KEGG" id="acht:bsdcttw_47800"/>
<comment type="caution">
    <text evidence="7">Lacks conserved residue(s) required for the propagation of feature annotation.</text>
</comment>
<evidence type="ECO:0000256" key="4">
    <source>
        <dbReference type="ARBA" id="ARBA00022679"/>
    </source>
</evidence>
<dbReference type="FunFam" id="3.40.50.1950:FF:000001">
    <property type="entry name" value="Flavin prenyltransferase UbiX"/>
    <property type="match status" value="1"/>
</dbReference>
<evidence type="ECO:0000256" key="3">
    <source>
        <dbReference type="ARBA" id="ARBA00022643"/>
    </source>
</evidence>
<feature type="binding site" evidence="7">
    <location>
        <position position="178"/>
    </location>
    <ligand>
        <name>dimethylallyl phosphate</name>
        <dbReference type="ChEBI" id="CHEBI:88052"/>
    </ligand>
</feature>
<keyword evidence="4 7" id="KW-0808">Transferase</keyword>
<feature type="binding site" evidence="7">
    <location>
        <position position="132"/>
    </location>
    <ligand>
        <name>FMN</name>
        <dbReference type="ChEBI" id="CHEBI:58210"/>
    </ligand>
</feature>